<name>A0ABM4D9G8_HYDVU</name>
<dbReference type="InterPro" id="IPR014848">
    <property type="entry name" value="Rgp1"/>
</dbReference>
<evidence type="ECO:0000313" key="2">
    <source>
        <dbReference type="RefSeq" id="XP_065670989.1"/>
    </source>
</evidence>
<dbReference type="GeneID" id="101239514"/>
<dbReference type="PANTHER" id="PTHR12507">
    <property type="entry name" value="REDUCED GROWTH PHENOTYPE 1 RGP1, YEAST -RELATED"/>
    <property type="match status" value="1"/>
</dbReference>
<reference evidence="2" key="1">
    <citation type="submission" date="2025-08" db="UniProtKB">
        <authorList>
            <consortium name="RefSeq"/>
        </authorList>
    </citation>
    <scope>IDENTIFICATION</scope>
</reference>
<gene>
    <name evidence="2" type="primary">LOC101239514</name>
</gene>
<keyword evidence="1" id="KW-1185">Reference proteome</keyword>
<organism evidence="1 2">
    <name type="scientific">Hydra vulgaris</name>
    <name type="common">Hydra</name>
    <name type="synonym">Hydra attenuata</name>
    <dbReference type="NCBI Taxonomy" id="6087"/>
    <lineage>
        <taxon>Eukaryota</taxon>
        <taxon>Metazoa</taxon>
        <taxon>Cnidaria</taxon>
        <taxon>Hydrozoa</taxon>
        <taxon>Hydroidolina</taxon>
        <taxon>Anthoathecata</taxon>
        <taxon>Aplanulata</taxon>
        <taxon>Hydridae</taxon>
        <taxon>Hydra</taxon>
    </lineage>
</organism>
<dbReference type="Pfam" id="PF08737">
    <property type="entry name" value="Rgp1"/>
    <property type="match status" value="2"/>
</dbReference>
<accession>A0ABM4D9G8</accession>
<proteinExistence type="predicted"/>
<dbReference type="RefSeq" id="XP_065670989.1">
    <property type="nucleotide sequence ID" value="XM_065814917.1"/>
</dbReference>
<protein>
    <submittedName>
        <fullName evidence="2">RAB6A-GEF complex partner protein 2 isoform X3</fullName>
    </submittedName>
</protein>
<dbReference type="Proteomes" id="UP001652625">
    <property type="component" value="Chromosome 13"/>
</dbReference>
<sequence length="419" mass="47628">MLEVKARLLHRAVFIPEEPINCELIITNVDKSCQVSENNSYFSTSLLNSLETFGKSKQNDFKSNDHCATIAWGSAQIYCQCDINDKKVKIPVLFQKNFKNSQTSFKPILGKRSHCLYSSEAKIVFCELQLKKNESKTFMYSQSLPLSLPPSYSGQYLKISYKVSIGIGGINQPLCIINLPFKLFEMKCIYKALKTRFQNHLSDGIAKNQVNEKTKNPFQEDDTDRESSLEISMDLLTNITTTKNLNTYNIQSANGIVGKFCLSKVYYRLGEDVLGMFEFSKSSIPCIKYTVCLQFEESISKECLANESVSNLIHYTTVSQHTECVKMAAKTSFALPIPITCTSQFTHKIVSVNWRLHFEFIIEKTSNEDSSNENTFHKNSSIIYVETMLWNLPVHVVSTNPIQASLMMQSESSETIYIE</sequence>
<evidence type="ECO:0000313" key="1">
    <source>
        <dbReference type="Proteomes" id="UP001652625"/>
    </source>
</evidence>